<name>A0A2S5R6Z4_9PROT</name>
<dbReference type="Proteomes" id="UP000239425">
    <property type="component" value="Unassembled WGS sequence"/>
</dbReference>
<dbReference type="EMBL" id="PHHC01000138">
    <property type="protein sequence ID" value="PPE03101.1"/>
    <property type="molecule type" value="Genomic_DNA"/>
</dbReference>
<evidence type="ECO:0000313" key="2">
    <source>
        <dbReference type="Proteomes" id="UP000239425"/>
    </source>
</evidence>
<protein>
    <recommendedName>
        <fullName evidence="3">H repeat-associated protein N-terminal domain-containing protein</fullName>
    </recommendedName>
</protein>
<accession>A0A2S5R6Z4</accession>
<gene>
    <name evidence="1" type="ORF">HCUR_01451</name>
</gene>
<dbReference type="AlphaFoldDB" id="A0A2S5R6Z4"/>
<organism evidence="1 2">
    <name type="scientific">Holospora curviuscula</name>
    <dbReference type="NCBI Taxonomy" id="1082868"/>
    <lineage>
        <taxon>Bacteria</taxon>
        <taxon>Pseudomonadati</taxon>
        <taxon>Pseudomonadota</taxon>
        <taxon>Alphaproteobacteria</taxon>
        <taxon>Holosporales</taxon>
        <taxon>Holosporaceae</taxon>
        <taxon>Holospora</taxon>
    </lineage>
</organism>
<evidence type="ECO:0008006" key="3">
    <source>
        <dbReference type="Google" id="ProtNLM"/>
    </source>
</evidence>
<proteinExistence type="predicted"/>
<reference evidence="1 2" key="1">
    <citation type="submission" date="2017-11" db="EMBL/GenBank/DDBJ databases">
        <title>Comparative genomic analysis of Holospora spp., intranuclear symbionts of paramecia.</title>
        <authorList>
            <person name="Garushyants S.K."/>
            <person name="Beliavskaya A."/>
            <person name="Malko D.B."/>
            <person name="Logacheva M.D."/>
            <person name="Rautian M.S."/>
            <person name="Gelfand M.S."/>
        </authorList>
    </citation>
    <scope>NUCLEOTIDE SEQUENCE [LARGE SCALE GENOMIC DNA]</scope>
    <source>
        <strain evidence="2">02AZ16</strain>
    </source>
</reference>
<sequence length="41" mass="4591">MYEVFLEALCAALCGAEGWQNVEFQDLFSPWVISKNSPAIL</sequence>
<evidence type="ECO:0000313" key="1">
    <source>
        <dbReference type="EMBL" id="PPE03101.1"/>
    </source>
</evidence>
<keyword evidence="2" id="KW-1185">Reference proteome</keyword>
<comment type="caution">
    <text evidence="1">The sequence shown here is derived from an EMBL/GenBank/DDBJ whole genome shotgun (WGS) entry which is preliminary data.</text>
</comment>